<feature type="transmembrane region" description="Helical" evidence="6">
    <location>
        <begin position="285"/>
        <end position="303"/>
    </location>
</feature>
<evidence type="ECO:0000256" key="1">
    <source>
        <dbReference type="ARBA" id="ARBA00004141"/>
    </source>
</evidence>
<dbReference type="EMBL" id="JBFCZG010000001">
    <property type="protein sequence ID" value="KAL3427754.1"/>
    <property type="molecule type" value="Genomic_DNA"/>
</dbReference>
<proteinExistence type="predicted"/>
<dbReference type="PIRSF" id="PIRSF006060">
    <property type="entry name" value="AA_transporter"/>
    <property type="match status" value="1"/>
</dbReference>
<evidence type="ECO:0000256" key="5">
    <source>
        <dbReference type="SAM" id="MobiDB-lite"/>
    </source>
</evidence>
<dbReference type="Pfam" id="PF00324">
    <property type="entry name" value="AA_permease"/>
    <property type="match status" value="1"/>
</dbReference>
<feature type="transmembrane region" description="Helical" evidence="6">
    <location>
        <begin position="195"/>
        <end position="213"/>
    </location>
</feature>
<feature type="transmembrane region" description="Helical" evidence="6">
    <location>
        <begin position="127"/>
        <end position="155"/>
    </location>
</feature>
<comment type="subcellular location">
    <subcellularLocation>
        <location evidence="1">Membrane</location>
        <topology evidence="1">Multi-pass membrane protein</topology>
    </subcellularLocation>
</comment>
<keyword evidence="4 6" id="KW-0472">Membrane</keyword>
<protein>
    <submittedName>
        <fullName evidence="8">Amino acid permease</fullName>
    </submittedName>
</protein>
<keyword evidence="2 6" id="KW-0812">Transmembrane</keyword>
<name>A0ABR4PWM4_9HELO</name>
<feature type="compositionally biased region" description="Basic and acidic residues" evidence="5">
    <location>
        <begin position="1"/>
        <end position="23"/>
    </location>
</feature>
<evidence type="ECO:0000313" key="9">
    <source>
        <dbReference type="Proteomes" id="UP001629113"/>
    </source>
</evidence>
<feature type="transmembrane region" description="Helical" evidence="6">
    <location>
        <begin position="54"/>
        <end position="74"/>
    </location>
</feature>
<dbReference type="InterPro" id="IPR050524">
    <property type="entry name" value="APC_YAT"/>
</dbReference>
<keyword evidence="9" id="KW-1185">Reference proteome</keyword>
<evidence type="ECO:0000256" key="2">
    <source>
        <dbReference type="ARBA" id="ARBA00022692"/>
    </source>
</evidence>
<feature type="transmembrane region" description="Helical" evidence="6">
    <location>
        <begin position="382"/>
        <end position="400"/>
    </location>
</feature>
<dbReference type="Proteomes" id="UP001629113">
    <property type="component" value="Unassembled WGS sequence"/>
</dbReference>
<feature type="transmembrane region" description="Helical" evidence="6">
    <location>
        <begin position="323"/>
        <end position="348"/>
    </location>
</feature>
<feature type="domain" description="Amino acid permease/ SLC12A" evidence="7">
    <location>
        <begin position="51"/>
        <end position="511"/>
    </location>
</feature>
<accession>A0ABR4PWM4</accession>
<dbReference type="PANTHER" id="PTHR43341:SF38">
    <property type="entry name" value="PROLINE TRANSPORTER (EUROFUNG)"/>
    <property type="match status" value="1"/>
</dbReference>
<feature type="transmembrane region" description="Helical" evidence="6">
    <location>
        <begin position="485"/>
        <end position="505"/>
    </location>
</feature>
<evidence type="ECO:0000313" key="8">
    <source>
        <dbReference type="EMBL" id="KAL3427754.1"/>
    </source>
</evidence>
<dbReference type="PANTHER" id="PTHR43341">
    <property type="entry name" value="AMINO ACID PERMEASE"/>
    <property type="match status" value="1"/>
</dbReference>
<feature type="transmembrane region" description="Helical" evidence="6">
    <location>
        <begin position="161"/>
        <end position="183"/>
    </location>
</feature>
<dbReference type="InterPro" id="IPR004841">
    <property type="entry name" value="AA-permease/SLC12A_dom"/>
</dbReference>
<feature type="transmembrane region" description="Helical" evidence="6">
    <location>
        <begin position="243"/>
        <end position="265"/>
    </location>
</feature>
<evidence type="ECO:0000256" key="4">
    <source>
        <dbReference type="ARBA" id="ARBA00023136"/>
    </source>
</evidence>
<comment type="caution">
    <text evidence="8">The sequence shown here is derived from an EMBL/GenBank/DDBJ whole genome shotgun (WGS) entry which is preliminary data.</text>
</comment>
<dbReference type="Gene3D" id="1.20.1740.10">
    <property type="entry name" value="Amino acid/polyamine transporter I"/>
    <property type="match status" value="1"/>
</dbReference>
<feature type="transmembrane region" description="Helical" evidence="6">
    <location>
        <begin position="412"/>
        <end position="433"/>
    </location>
</feature>
<gene>
    <name evidence="8" type="ORF">PVAG01_01263</name>
</gene>
<reference evidence="8 9" key="1">
    <citation type="submission" date="2024-06" db="EMBL/GenBank/DDBJ databases">
        <title>Complete genome of Phlyctema vagabunda strain 19-DSS-EL-015.</title>
        <authorList>
            <person name="Fiorenzani C."/>
        </authorList>
    </citation>
    <scope>NUCLEOTIDE SEQUENCE [LARGE SCALE GENOMIC DNA]</scope>
    <source>
        <strain evidence="8 9">19-DSS-EL-015</strain>
    </source>
</reference>
<keyword evidence="3 6" id="KW-1133">Transmembrane helix</keyword>
<organism evidence="8 9">
    <name type="scientific">Phlyctema vagabunda</name>
    <dbReference type="NCBI Taxonomy" id="108571"/>
    <lineage>
        <taxon>Eukaryota</taxon>
        <taxon>Fungi</taxon>
        <taxon>Dikarya</taxon>
        <taxon>Ascomycota</taxon>
        <taxon>Pezizomycotina</taxon>
        <taxon>Leotiomycetes</taxon>
        <taxon>Helotiales</taxon>
        <taxon>Dermateaceae</taxon>
        <taxon>Phlyctema</taxon>
    </lineage>
</organism>
<evidence type="ECO:0000256" key="6">
    <source>
        <dbReference type="SAM" id="Phobius"/>
    </source>
</evidence>
<feature type="transmembrane region" description="Helical" evidence="6">
    <location>
        <begin position="454"/>
        <end position="473"/>
    </location>
</feature>
<sequence>MAVHDDNVTYEDKSNVPAYEKDTPPTVSSDPEYMQGEVIEEKTKRGLKARHAQMIALGGTIGTGLFVGSGATLARGGPLFILMTYSFISCLVLCVVTAITEVAAYLPVSGGTMSYYGHRNVSDSLGFAMGWLYFYSLGILVPFEITAAGLVIDYWNVDISIAVWITIFIVVIVGLNALPVQFYGETEFWFASLKVFMMIGLLMLSFILFWGGGPDQNGILGFRYWKEPGATNVYLDTGNLGRFIALLKTLVLSAFPFTFAPELLVVTGGEMKSPRRNLPKAAKRYFYRLVFFYIGSVLAIGVICPHTDERLTGGGVGAASSAFVVGIVNAGIGGLPSVVNAVIITSAWSSGNSFLYMSSRSLYSLALAGNAPKVFTKCTRQGVPYMAVGASSLFCGLAYLNVANSGSTVFNWFVNLTNTSGFISWICCCIVYIRFRKATQVQGLARDQIPYRSFLQPYGAWAAMIGFTFLTLINGFDVFWPERFSATSFLTAYVGIPIFLVIYFGHRLMHRSDPWAYPSETVDLHTGIDVVLANEEPDQPMGKWKKRLVGWFT</sequence>
<evidence type="ECO:0000259" key="7">
    <source>
        <dbReference type="Pfam" id="PF00324"/>
    </source>
</evidence>
<feature type="region of interest" description="Disordered" evidence="5">
    <location>
        <begin position="1"/>
        <end position="33"/>
    </location>
</feature>
<feature type="transmembrane region" description="Helical" evidence="6">
    <location>
        <begin position="80"/>
        <end position="106"/>
    </location>
</feature>
<evidence type="ECO:0000256" key="3">
    <source>
        <dbReference type="ARBA" id="ARBA00022989"/>
    </source>
</evidence>